<name>A0ABT7NQG8_9SPHI</name>
<gene>
    <name evidence="1" type="ORF">HX018_14740</name>
</gene>
<evidence type="ECO:0000313" key="1">
    <source>
        <dbReference type="EMBL" id="MDM1049495.1"/>
    </source>
</evidence>
<dbReference type="Proteomes" id="UP001170954">
    <property type="component" value="Unassembled WGS sequence"/>
</dbReference>
<keyword evidence="2" id="KW-1185">Reference proteome</keyword>
<evidence type="ECO:0000313" key="2">
    <source>
        <dbReference type="Proteomes" id="UP001170954"/>
    </source>
</evidence>
<dbReference type="RefSeq" id="WP_286651904.1">
    <property type="nucleotide sequence ID" value="NZ_JACAGK010000048.1"/>
</dbReference>
<accession>A0ABT7NQG8</accession>
<protein>
    <submittedName>
        <fullName evidence="1">Uncharacterized protein</fullName>
    </submittedName>
</protein>
<sequence length="281" mass="32310">METGLTRVEKYSALQRLELCVEMFDSPLARESEELEIDKAVLPALIKANKDLGFAQDEAKLSHLFDGIALEIKKNVPNIRLSEIPIAINKGVLGDYGDYFGLSVVSVIKFLKLHYASEKRAEIAKQVKTKEPERQIPTLEEQKAQAKIDLIAGFEKYKSSRTLPFSAVYLYRFASEHFGLIDYTNEVKFECYYEAMQSVLKAKEIDTDLNARHENKRVAQFLRKCIDDTPDKIECARKAAKAVKENDLQYLLRNESERIALKRYFDNIIEMETEIKDLLND</sequence>
<reference evidence="1" key="2">
    <citation type="journal article" date="2022" name="Sci. Total Environ.">
        <title>Prevalence, transmission, and molecular epidemiology of tet(X)-positive bacteria among humans, animals, and environmental niches in China: An epidemiological, and genomic-based study.</title>
        <authorList>
            <person name="Dong N."/>
            <person name="Zeng Y."/>
            <person name="Cai C."/>
            <person name="Sun C."/>
            <person name="Lu J."/>
            <person name="Liu C."/>
            <person name="Zhou H."/>
            <person name="Sun Q."/>
            <person name="Shu L."/>
            <person name="Wang H."/>
            <person name="Wang Y."/>
            <person name="Wang S."/>
            <person name="Wu C."/>
            <person name="Chan E.W."/>
            <person name="Chen G."/>
            <person name="Shen Z."/>
            <person name="Chen S."/>
            <person name="Zhang R."/>
        </authorList>
    </citation>
    <scope>NUCLEOTIDE SEQUENCE</scope>
    <source>
        <strain evidence="1">R1692</strain>
    </source>
</reference>
<dbReference type="EMBL" id="JACAGK010000048">
    <property type="protein sequence ID" value="MDM1049495.1"/>
    <property type="molecule type" value="Genomic_DNA"/>
</dbReference>
<organism evidence="1 2">
    <name type="scientific">Sphingobacterium hotanense</name>
    <dbReference type="NCBI Taxonomy" id="649196"/>
    <lineage>
        <taxon>Bacteria</taxon>
        <taxon>Pseudomonadati</taxon>
        <taxon>Bacteroidota</taxon>
        <taxon>Sphingobacteriia</taxon>
        <taxon>Sphingobacteriales</taxon>
        <taxon>Sphingobacteriaceae</taxon>
        <taxon>Sphingobacterium</taxon>
    </lineage>
</organism>
<proteinExistence type="predicted"/>
<comment type="caution">
    <text evidence="1">The sequence shown here is derived from an EMBL/GenBank/DDBJ whole genome shotgun (WGS) entry which is preliminary data.</text>
</comment>
<reference evidence="1" key="1">
    <citation type="submission" date="2020-06" db="EMBL/GenBank/DDBJ databases">
        <authorList>
            <person name="Dong N."/>
        </authorList>
    </citation>
    <scope>NUCLEOTIDE SEQUENCE</scope>
    <source>
        <strain evidence="1">R1692</strain>
    </source>
</reference>